<evidence type="ECO:0000259" key="9">
    <source>
        <dbReference type="Pfam" id="PF23598"/>
    </source>
</evidence>
<feature type="domain" description="Disease resistance N-terminal" evidence="7">
    <location>
        <begin position="6"/>
        <end position="93"/>
    </location>
</feature>
<dbReference type="InterPro" id="IPR038005">
    <property type="entry name" value="RX-like_CC"/>
</dbReference>
<dbReference type="InterPro" id="IPR058922">
    <property type="entry name" value="WHD_DRP"/>
</dbReference>
<dbReference type="Gene3D" id="1.20.5.4130">
    <property type="match status" value="1"/>
</dbReference>
<dbReference type="PANTHER" id="PTHR36766:SF45">
    <property type="entry name" value="NB-ARC DOMAIN-CONTAINING PROTEIN"/>
    <property type="match status" value="1"/>
</dbReference>
<dbReference type="Gene3D" id="1.10.10.10">
    <property type="entry name" value="Winged helix-like DNA-binding domain superfamily/Winged helix DNA-binding domain"/>
    <property type="match status" value="1"/>
</dbReference>
<dbReference type="Pfam" id="PF23559">
    <property type="entry name" value="WHD_DRP"/>
    <property type="match status" value="1"/>
</dbReference>
<feature type="domain" description="Disease resistance protein winged helix" evidence="8">
    <location>
        <begin position="437"/>
        <end position="509"/>
    </location>
</feature>
<dbReference type="SUPFAM" id="SSF52058">
    <property type="entry name" value="L domain-like"/>
    <property type="match status" value="1"/>
</dbReference>
<evidence type="ECO:0000313" key="11">
    <source>
        <dbReference type="Proteomes" id="UP000187203"/>
    </source>
</evidence>
<dbReference type="Gene3D" id="3.40.50.300">
    <property type="entry name" value="P-loop containing nucleotide triphosphate hydrolases"/>
    <property type="match status" value="1"/>
</dbReference>
<dbReference type="PANTHER" id="PTHR36766">
    <property type="entry name" value="PLANT BROAD-SPECTRUM MILDEW RESISTANCE PROTEIN RPW8"/>
    <property type="match status" value="1"/>
</dbReference>
<dbReference type="GO" id="GO:0051707">
    <property type="term" value="P:response to other organism"/>
    <property type="evidence" value="ECO:0007669"/>
    <property type="project" value="UniProtKB-ARBA"/>
</dbReference>
<dbReference type="PRINTS" id="PR00364">
    <property type="entry name" value="DISEASERSIST"/>
</dbReference>
<dbReference type="Proteomes" id="UP000187203">
    <property type="component" value="Unassembled WGS sequence"/>
</dbReference>
<evidence type="ECO:0000256" key="3">
    <source>
        <dbReference type="ARBA" id="ARBA00022821"/>
    </source>
</evidence>
<comment type="caution">
    <text evidence="10">The sequence shown here is derived from an EMBL/GenBank/DDBJ whole genome shotgun (WGS) entry which is preliminary data.</text>
</comment>
<dbReference type="AlphaFoldDB" id="A0A1R3HFP1"/>
<proteinExistence type="predicted"/>
<dbReference type="FunFam" id="3.40.50.300:FF:001091">
    <property type="entry name" value="Probable disease resistance protein At1g61300"/>
    <property type="match status" value="1"/>
</dbReference>
<evidence type="ECO:0000259" key="8">
    <source>
        <dbReference type="Pfam" id="PF23559"/>
    </source>
</evidence>
<evidence type="ECO:0000256" key="1">
    <source>
        <dbReference type="ARBA" id="ARBA00022737"/>
    </source>
</evidence>
<dbReference type="InterPro" id="IPR027417">
    <property type="entry name" value="P-loop_NTPase"/>
</dbReference>
<feature type="coiled-coil region" evidence="5">
    <location>
        <begin position="21"/>
        <end position="55"/>
    </location>
</feature>
<accession>A0A1R3HFP1</accession>
<dbReference type="OrthoDB" id="5279713at2759"/>
<dbReference type="InterPro" id="IPR055414">
    <property type="entry name" value="LRR_R13L4/SHOC2-like"/>
</dbReference>
<keyword evidence="2" id="KW-0547">Nucleotide-binding</keyword>
<dbReference type="InterPro" id="IPR036388">
    <property type="entry name" value="WH-like_DNA-bd_sf"/>
</dbReference>
<protein>
    <submittedName>
        <fullName evidence="10">Disease resistance protein</fullName>
    </submittedName>
</protein>
<evidence type="ECO:0000256" key="2">
    <source>
        <dbReference type="ARBA" id="ARBA00022741"/>
    </source>
</evidence>
<dbReference type="GO" id="GO:0006952">
    <property type="term" value="P:defense response"/>
    <property type="evidence" value="ECO:0007669"/>
    <property type="project" value="UniProtKB-KW"/>
</dbReference>
<reference evidence="11" key="1">
    <citation type="submission" date="2013-09" db="EMBL/GenBank/DDBJ databases">
        <title>Corchorus olitorius genome sequencing.</title>
        <authorList>
            <person name="Alam M."/>
            <person name="Haque M.S."/>
            <person name="Islam M.S."/>
            <person name="Emdad E.M."/>
            <person name="Islam M.M."/>
            <person name="Ahmed B."/>
            <person name="Halim A."/>
            <person name="Hossen Q.M.M."/>
            <person name="Hossain M.Z."/>
            <person name="Ahmed R."/>
            <person name="Khan M.M."/>
            <person name="Islam R."/>
            <person name="Rashid M.M."/>
            <person name="Khan S.A."/>
            <person name="Rahman M.S."/>
            <person name="Alam M."/>
            <person name="Yahiya A.S."/>
            <person name="Khan M.S."/>
            <person name="Azam M.S."/>
            <person name="Haque T."/>
            <person name="Lashkar M.Z.H."/>
            <person name="Akhand A.I."/>
            <person name="Morshed G."/>
            <person name="Roy S."/>
            <person name="Uddin K.S."/>
            <person name="Rabeya T."/>
            <person name="Hossain A.S."/>
            <person name="Chowdhury A."/>
            <person name="Snigdha A.R."/>
            <person name="Mortoza M.S."/>
            <person name="Matin S.A."/>
            <person name="Hoque S.M.E."/>
            <person name="Islam M.K."/>
            <person name="Roy D.K."/>
            <person name="Haider R."/>
            <person name="Moosa M.M."/>
            <person name="Elias S.M."/>
            <person name="Hasan A.M."/>
            <person name="Jahan S."/>
            <person name="Shafiuddin M."/>
            <person name="Mahmood N."/>
            <person name="Shommy N.S."/>
        </authorList>
    </citation>
    <scope>NUCLEOTIDE SEQUENCE [LARGE SCALE GENOMIC DNA]</scope>
    <source>
        <strain evidence="11">cv. O-4</strain>
    </source>
</reference>
<dbReference type="Pfam" id="PF23598">
    <property type="entry name" value="LRR_14"/>
    <property type="match status" value="1"/>
</dbReference>
<name>A0A1R3HFP1_9ROSI</name>
<gene>
    <name evidence="10" type="ORF">COLO4_29252</name>
</gene>
<dbReference type="Gene3D" id="1.10.8.430">
    <property type="entry name" value="Helical domain of apoptotic protease-activating factors"/>
    <property type="match status" value="1"/>
</dbReference>
<keyword evidence="4" id="KW-0067">ATP-binding</keyword>
<dbReference type="InterPro" id="IPR041118">
    <property type="entry name" value="Rx_N"/>
</dbReference>
<dbReference type="InterPro" id="IPR042197">
    <property type="entry name" value="Apaf_helical"/>
</dbReference>
<dbReference type="SUPFAM" id="SSF52540">
    <property type="entry name" value="P-loop containing nucleoside triphosphate hydrolases"/>
    <property type="match status" value="1"/>
</dbReference>
<dbReference type="CDD" id="cd14798">
    <property type="entry name" value="RX-CC_like"/>
    <property type="match status" value="1"/>
</dbReference>
<sequence>MAEALVAAILQQLATLTAQSASRQLRLVRGVEAEIENLESNFKAIQCVLEDAEEKQLVNKSVGLWLERLKQVSYDMEDVLDEWQTFLQKLATKSDEVEVFIKKKVCPFISCFQFPHQVVRRHDIAVKIIEINGELDKIAREKERYQLATRSEMKQPRRLESTSFVDVSKLHGRDAVKHKIISMLLGDNSGEGNIGIQTISIIGMGGIGKTALAQMIYNDHKVRAHFNKVIWVCVSDFFDQNKIARAILGGLDIQDSTNLQTLQNVLDKICEKIQTTRFLLVLDDVWTDHDEDWEPLRATFQHGMPGSRILVTTRKESVATGLGSSRSQVFHLNHLSDEVCWLILNQMAFVGEDDDELRKSLEDVGREIAKKCKGLPLAAKTLGGLLREKKNRNEWQNILNSELWKLNVAKEYIFTPLLLSYYDLPSEIRPCLLYCALFPKDYTFVPNEIIKHWLAHGYLHSSHSRMEEEEIGEEYFNYLASRCFLQDFVKGQDGKIWRCKMHDMVHDFVQHLTKNEIVAMAVDGSENWSLESSSSYRRAHHLRLMIGKDYQLFHESINGTEKLRSLVTMGSCDVGKDAWQVLFKRAKYLRLLDFALLRDHRYSMKVKEIPNEIGKLIHLRYLDLSYSEDLRHLPEEVCELKNLQYLNLNNCGRIVKLPDGIGKLMNLRCLRTSGYQWLQ</sequence>
<evidence type="ECO:0000256" key="4">
    <source>
        <dbReference type="ARBA" id="ARBA00022840"/>
    </source>
</evidence>
<dbReference type="InterPro" id="IPR032675">
    <property type="entry name" value="LRR_dom_sf"/>
</dbReference>
<feature type="domain" description="NB-ARC" evidence="6">
    <location>
        <begin position="195"/>
        <end position="352"/>
    </location>
</feature>
<evidence type="ECO:0000256" key="5">
    <source>
        <dbReference type="SAM" id="Coils"/>
    </source>
</evidence>
<evidence type="ECO:0000259" key="7">
    <source>
        <dbReference type="Pfam" id="PF18052"/>
    </source>
</evidence>
<keyword evidence="5" id="KW-0175">Coiled coil</keyword>
<dbReference type="Pfam" id="PF18052">
    <property type="entry name" value="Rx_N"/>
    <property type="match status" value="1"/>
</dbReference>
<dbReference type="Gene3D" id="3.80.10.10">
    <property type="entry name" value="Ribonuclease Inhibitor"/>
    <property type="match status" value="1"/>
</dbReference>
<dbReference type="FunFam" id="1.10.10.10:FF:000322">
    <property type="entry name" value="Probable disease resistance protein At1g63360"/>
    <property type="match status" value="1"/>
</dbReference>
<dbReference type="GO" id="GO:0005524">
    <property type="term" value="F:ATP binding"/>
    <property type="evidence" value="ECO:0007669"/>
    <property type="project" value="UniProtKB-KW"/>
</dbReference>
<keyword evidence="1" id="KW-0677">Repeat</keyword>
<dbReference type="InterPro" id="IPR002182">
    <property type="entry name" value="NB-ARC"/>
</dbReference>
<evidence type="ECO:0000313" key="10">
    <source>
        <dbReference type="EMBL" id="OMO69134.1"/>
    </source>
</evidence>
<organism evidence="10 11">
    <name type="scientific">Corchorus olitorius</name>
    <dbReference type="NCBI Taxonomy" id="93759"/>
    <lineage>
        <taxon>Eukaryota</taxon>
        <taxon>Viridiplantae</taxon>
        <taxon>Streptophyta</taxon>
        <taxon>Embryophyta</taxon>
        <taxon>Tracheophyta</taxon>
        <taxon>Spermatophyta</taxon>
        <taxon>Magnoliopsida</taxon>
        <taxon>eudicotyledons</taxon>
        <taxon>Gunneridae</taxon>
        <taxon>Pentapetalae</taxon>
        <taxon>rosids</taxon>
        <taxon>malvids</taxon>
        <taxon>Malvales</taxon>
        <taxon>Malvaceae</taxon>
        <taxon>Grewioideae</taxon>
        <taxon>Apeibeae</taxon>
        <taxon>Corchorus</taxon>
    </lineage>
</organism>
<dbReference type="EMBL" id="AWUE01020279">
    <property type="protein sequence ID" value="OMO69134.1"/>
    <property type="molecule type" value="Genomic_DNA"/>
</dbReference>
<keyword evidence="11" id="KW-1185">Reference proteome</keyword>
<evidence type="ECO:0000259" key="6">
    <source>
        <dbReference type="Pfam" id="PF00931"/>
    </source>
</evidence>
<feature type="domain" description="Disease resistance R13L4/SHOC-2-like LRR" evidence="9">
    <location>
        <begin position="563"/>
        <end position="674"/>
    </location>
</feature>
<dbReference type="GO" id="GO:0043531">
    <property type="term" value="F:ADP binding"/>
    <property type="evidence" value="ECO:0007669"/>
    <property type="project" value="InterPro"/>
</dbReference>
<keyword evidence="3" id="KW-0611">Plant defense</keyword>
<dbReference type="Pfam" id="PF00931">
    <property type="entry name" value="NB-ARC"/>
    <property type="match status" value="1"/>
</dbReference>